<evidence type="ECO:0000256" key="4">
    <source>
        <dbReference type="ARBA" id="ARBA00022516"/>
    </source>
</evidence>
<keyword evidence="7" id="KW-0865">Zymogen</keyword>
<keyword evidence="4" id="KW-0444">Lipid biosynthesis</keyword>
<keyword evidence="11" id="KW-0670">Pyruvate</keyword>
<keyword evidence="6" id="KW-0443">Lipid metabolism</keyword>
<comment type="pathway">
    <text evidence="12">Phospholipid metabolism; phosphatidylethanolamine biosynthesis.</text>
</comment>
<dbReference type="EMBL" id="CP104064">
    <property type="protein sequence ID" value="WAH35486.1"/>
    <property type="molecule type" value="Genomic_DNA"/>
</dbReference>
<comment type="pathway">
    <text evidence="2">Lipid metabolism.</text>
</comment>
<evidence type="ECO:0000256" key="1">
    <source>
        <dbReference type="ARBA" id="ARBA00001928"/>
    </source>
</evidence>
<keyword evidence="9 13" id="KW-0456">Lyase</keyword>
<organism evidence="13 14">
    <name type="scientific">Alicyclobacillus dauci</name>
    <dbReference type="NCBI Taxonomy" id="1475485"/>
    <lineage>
        <taxon>Bacteria</taxon>
        <taxon>Bacillati</taxon>
        <taxon>Bacillota</taxon>
        <taxon>Bacilli</taxon>
        <taxon>Bacillales</taxon>
        <taxon>Alicyclobacillaceae</taxon>
        <taxon>Alicyclobacillus</taxon>
    </lineage>
</organism>
<dbReference type="GO" id="GO:0004609">
    <property type="term" value="F:phosphatidylserine decarboxylase activity"/>
    <property type="evidence" value="ECO:0007669"/>
    <property type="project" value="UniProtKB-EC"/>
</dbReference>
<reference evidence="13" key="1">
    <citation type="submission" date="2022-08" db="EMBL/GenBank/DDBJ databases">
        <title>Alicyclobacillus dauci DSM2870, complete genome.</title>
        <authorList>
            <person name="Wang Q."/>
            <person name="Cai R."/>
            <person name="Wang Z."/>
        </authorList>
    </citation>
    <scope>NUCLEOTIDE SEQUENCE</scope>
    <source>
        <strain evidence="13">DSM 28700</strain>
    </source>
</reference>
<evidence type="ECO:0000256" key="5">
    <source>
        <dbReference type="ARBA" id="ARBA00022793"/>
    </source>
</evidence>
<sequence length="261" mass="29002">MPKRTYTRLLGQLVGTRISKKFIPWYANHFHISEDELEKPMSEYETLGEFFSRKLGPAARFISTGIVSPVDGTVSTMGTLDGQQLLQIKGMTYSLVELLGDDLAAKAYAGGQYITLYLSPRDYHRIHAPVDCQARLYRHVPGTLFPVNKHGIRHISRLFVRNERLVTYFESNVGPFIMVKVGAAGVGTVVAPYAEARSSRDRGRGPVLSSPCDMSFRRGDEVGFFALGSTVVLLFPPVSQITWRVQTGDSVRMGQTIANVE</sequence>
<evidence type="ECO:0000256" key="3">
    <source>
        <dbReference type="ARBA" id="ARBA00012243"/>
    </source>
</evidence>
<dbReference type="PANTHER" id="PTHR10067">
    <property type="entry name" value="PHOSPHATIDYLSERINE DECARBOXYLASE"/>
    <property type="match status" value="1"/>
</dbReference>
<proteinExistence type="predicted"/>
<dbReference type="Pfam" id="PF02666">
    <property type="entry name" value="PS_Dcarbxylase"/>
    <property type="match status" value="1"/>
</dbReference>
<comment type="cofactor">
    <cofactor evidence="1">
        <name>pyruvate</name>
        <dbReference type="ChEBI" id="CHEBI:15361"/>
    </cofactor>
</comment>
<keyword evidence="5" id="KW-0210">Decarboxylase</keyword>
<evidence type="ECO:0000256" key="10">
    <source>
        <dbReference type="ARBA" id="ARBA00023264"/>
    </source>
</evidence>
<accession>A0ABY6YZT8</accession>
<gene>
    <name evidence="13" type="primary">asd</name>
    <name evidence="13" type="ORF">NZD86_14435</name>
</gene>
<evidence type="ECO:0000256" key="7">
    <source>
        <dbReference type="ARBA" id="ARBA00023145"/>
    </source>
</evidence>
<name>A0ABY6YZT8_9BACL</name>
<evidence type="ECO:0000313" key="13">
    <source>
        <dbReference type="EMBL" id="WAH35486.1"/>
    </source>
</evidence>
<evidence type="ECO:0000256" key="11">
    <source>
        <dbReference type="ARBA" id="ARBA00023317"/>
    </source>
</evidence>
<evidence type="ECO:0000256" key="8">
    <source>
        <dbReference type="ARBA" id="ARBA00023209"/>
    </source>
</evidence>
<dbReference type="PANTHER" id="PTHR10067:SF6">
    <property type="entry name" value="PHOSPHATIDYLSERINE DECARBOXYLASE PROENZYME, MITOCHONDRIAL"/>
    <property type="match status" value="1"/>
</dbReference>
<dbReference type="NCBIfam" id="TIGR00163">
    <property type="entry name" value="PS_decarb"/>
    <property type="match status" value="1"/>
</dbReference>
<keyword evidence="10" id="KW-1208">Phospholipid metabolism</keyword>
<evidence type="ECO:0000256" key="12">
    <source>
        <dbReference type="ARBA" id="ARBA00024326"/>
    </source>
</evidence>
<evidence type="ECO:0000256" key="6">
    <source>
        <dbReference type="ARBA" id="ARBA00023098"/>
    </source>
</evidence>
<dbReference type="EC" id="4.1.1.65" evidence="3"/>
<keyword evidence="8" id="KW-0594">Phospholipid biosynthesis</keyword>
<evidence type="ECO:0000256" key="9">
    <source>
        <dbReference type="ARBA" id="ARBA00023239"/>
    </source>
</evidence>
<dbReference type="Proteomes" id="UP001164803">
    <property type="component" value="Chromosome"/>
</dbReference>
<protein>
    <recommendedName>
        <fullName evidence="3">phosphatidylserine decarboxylase</fullName>
        <ecNumber evidence="3">4.1.1.65</ecNumber>
    </recommendedName>
</protein>
<evidence type="ECO:0000313" key="14">
    <source>
        <dbReference type="Proteomes" id="UP001164803"/>
    </source>
</evidence>
<evidence type="ECO:0000256" key="2">
    <source>
        <dbReference type="ARBA" id="ARBA00005189"/>
    </source>
</evidence>
<dbReference type="RefSeq" id="WP_268042769.1">
    <property type="nucleotide sequence ID" value="NZ_CP104064.1"/>
</dbReference>
<dbReference type="InterPro" id="IPR003817">
    <property type="entry name" value="PS_Dcarbxylase"/>
</dbReference>
<keyword evidence="14" id="KW-1185">Reference proteome</keyword>
<dbReference type="InterPro" id="IPR033177">
    <property type="entry name" value="PSD-B"/>
</dbReference>